<dbReference type="Pfam" id="PF00076">
    <property type="entry name" value="RRM_1"/>
    <property type="match status" value="1"/>
</dbReference>
<dbReference type="OrthoDB" id="439808at2759"/>
<dbReference type="CDD" id="cd00590">
    <property type="entry name" value="RRM_SF"/>
    <property type="match status" value="1"/>
</dbReference>
<name>A0A9D4V8U1_ADICA</name>
<protein>
    <recommendedName>
        <fullName evidence="4">RRM domain-containing protein</fullName>
    </recommendedName>
</protein>
<dbReference type="InterPro" id="IPR012677">
    <property type="entry name" value="Nucleotide-bd_a/b_plait_sf"/>
</dbReference>
<evidence type="ECO:0000256" key="2">
    <source>
        <dbReference type="PROSITE-ProRule" id="PRU00176"/>
    </source>
</evidence>
<evidence type="ECO:0000313" key="6">
    <source>
        <dbReference type="Proteomes" id="UP000886520"/>
    </source>
</evidence>
<dbReference type="InterPro" id="IPR035979">
    <property type="entry name" value="RBD_domain_sf"/>
</dbReference>
<accession>A0A9D4V8U1</accession>
<dbReference type="PANTHER" id="PTHR48024">
    <property type="entry name" value="GEO13361P1-RELATED"/>
    <property type="match status" value="1"/>
</dbReference>
<dbReference type="AlphaFoldDB" id="A0A9D4V8U1"/>
<evidence type="ECO:0000259" key="4">
    <source>
        <dbReference type="PROSITE" id="PS50102"/>
    </source>
</evidence>
<dbReference type="GO" id="GO:0003723">
    <property type="term" value="F:RNA binding"/>
    <property type="evidence" value="ECO:0007669"/>
    <property type="project" value="UniProtKB-UniRule"/>
</dbReference>
<feature type="region of interest" description="Disordered" evidence="3">
    <location>
        <begin position="162"/>
        <end position="258"/>
    </location>
</feature>
<sequence>MQSSRPLICRASLSSLSFAGKPLCIEARPPCTSSRFVSFISVGPGLGTRRCNSCALDPDYYRVQKEEGIPVGVRLKIWNLPPDFKEEDKEDFKAWFGPPDVVNPVVVDKIEITEDPFWVDQNIRAFVDFESIDYACMAIVKYDGSRYRGRCVRMDFVQKRPHEKEYGGPRSRGSFRSNPSAVRRNPNSSYASAYSNPNYGTPPAPGGENQAPPPGAEGQPNYAQPGMEGSPSYQPNYAQPPMEGSEPRPNYGPGYGAPRPSSMNRIFVGNLPWSTDDMALQQMFNGFGSVLEARIVRDRDTGRSRGFGFVSMSTPEEMNAAISAMSGKQVEGRSLTVNEAASRF</sequence>
<feature type="domain" description="RRM" evidence="4">
    <location>
        <begin position="264"/>
        <end position="342"/>
    </location>
</feature>
<proteinExistence type="predicted"/>
<dbReference type="Gene3D" id="3.30.70.330">
    <property type="match status" value="2"/>
</dbReference>
<dbReference type="SMART" id="SM00360">
    <property type="entry name" value="RRM"/>
    <property type="match status" value="2"/>
</dbReference>
<dbReference type="EMBL" id="JABFUD020000003">
    <property type="protein sequence ID" value="KAI5081763.1"/>
    <property type="molecule type" value="Genomic_DNA"/>
</dbReference>
<keyword evidence="6" id="KW-1185">Reference proteome</keyword>
<reference evidence="5" key="1">
    <citation type="submission" date="2021-01" db="EMBL/GenBank/DDBJ databases">
        <title>Adiantum capillus-veneris genome.</title>
        <authorList>
            <person name="Fang Y."/>
            <person name="Liao Q."/>
        </authorList>
    </citation>
    <scope>NUCLEOTIDE SEQUENCE</scope>
    <source>
        <strain evidence="5">H3</strain>
        <tissue evidence="5">Leaf</tissue>
    </source>
</reference>
<evidence type="ECO:0000256" key="3">
    <source>
        <dbReference type="SAM" id="MobiDB-lite"/>
    </source>
</evidence>
<dbReference type="PROSITE" id="PS50102">
    <property type="entry name" value="RRM"/>
    <property type="match status" value="2"/>
</dbReference>
<keyword evidence="1 2" id="KW-0694">RNA-binding</keyword>
<organism evidence="5 6">
    <name type="scientific">Adiantum capillus-veneris</name>
    <name type="common">Maidenhair fern</name>
    <dbReference type="NCBI Taxonomy" id="13818"/>
    <lineage>
        <taxon>Eukaryota</taxon>
        <taxon>Viridiplantae</taxon>
        <taxon>Streptophyta</taxon>
        <taxon>Embryophyta</taxon>
        <taxon>Tracheophyta</taxon>
        <taxon>Polypodiopsida</taxon>
        <taxon>Polypodiidae</taxon>
        <taxon>Polypodiales</taxon>
        <taxon>Pteridineae</taxon>
        <taxon>Pteridaceae</taxon>
        <taxon>Vittarioideae</taxon>
        <taxon>Adiantum</taxon>
    </lineage>
</organism>
<dbReference type="SUPFAM" id="SSF54928">
    <property type="entry name" value="RNA-binding domain, RBD"/>
    <property type="match status" value="2"/>
</dbReference>
<feature type="domain" description="RRM" evidence="4">
    <location>
        <begin position="73"/>
        <end position="159"/>
    </location>
</feature>
<dbReference type="CDD" id="cd21608">
    <property type="entry name" value="RRM2_NsCP33_like"/>
    <property type="match status" value="1"/>
</dbReference>
<dbReference type="InterPro" id="IPR050886">
    <property type="entry name" value="RNA-binding_reg"/>
</dbReference>
<gene>
    <name evidence="5" type="ORF">GOP47_0001506</name>
</gene>
<dbReference type="Proteomes" id="UP000886520">
    <property type="component" value="Chromosome 2"/>
</dbReference>
<feature type="compositionally biased region" description="Pro residues" evidence="3">
    <location>
        <begin position="200"/>
        <end position="215"/>
    </location>
</feature>
<dbReference type="InterPro" id="IPR048289">
    <property type="entry name" value="RRM2_NsCP33-like"/>
</dbReference>
<comment type="caution">
    <text evidence="5">The sequence shown here is derived from an EMBL/GenBank/DDBJ whole genome shotgun (WGS) entry which is preliminary data.</text>
</comment>
<dbReference type="InterPro" id="IPR000504">
    <property type="entry name" value="RRM_dom"/>
</dbReference>
<feature type="compositionally biased region" description="Low complexity" evidence="3">
    <location>
        <begin position="185"/>
        <end position="199"/>
    </location>
</feature>
<evidence type="ECO:0000256" key="1">
    <source>
        <dbReference type="ARBA" id="ARBA00022884"/>
    </source>
</evidence>
<dbReference type="PANTHER" id="PTHR48024:SF56">
    <property type="entry name" value="HETEROGENEOUS NUCLEAR RIBONUCLEOPROTEIN A0"/>
    <property type="match status" value="1"/>
</dbReference>
<evidence type="ECO:0000313" key="5">
    <source>
        <dbReference type="EMBL" id="KAI5081763.1"/>
    </source>
</evidence>